<dbReference type="Gene3D" id="1.10.1040.10">
    <property type="entry name" value="N-(1-d-carboxylethyl)-l-norvaline Dehydrogenase, domain 2"/>
    <property type="match status" value="1"/>
</dbReference>
<evidence type="ECO:0000259" key="5">
    <source>
        <dbReference type="Pfam" id="PF00725"/>
    </source>
</evidence>
<dbReference type="InterPro" id="IPR006108">
    <property type="entry name" value="3HC_DH_C"/>
</dbReference>
<evidence type="ECO:0000256" key="2">
    <source>
        <dbReference type="ARBA" id="ARBA00009463"/>
    </source>
</evidence>
<dbReference type="PIRSF" id="PIRSF000105">
    <property type="entry name" value="HCDH"/>
    <property type="match status" value="1"/>
</dbReference>
<dbReference type="SUPFAM" id="SSF51735">
    <property type="entry name" value="NAD(P)-binding Rossmann-fold domains"/>
    <property type="match status" value="1"/>
</dbReference>
<dbReference type="InterPro" id="IPR008927">
    <property type="entry name" value="6-PGluconate_DH-like_C_sf"/>
</dbReference>
<accession>A0A1H5QEZ5</accession>
<dbReference type="AlphaFoldDB" id="A0A1H5QEZ5"/>
<sequence length="284" mass="29937">MIDKVGVVGCGVMGAGLAELCARSGLDVKVAVSRPSSADAGLGRISRSLERAVGRGKLSESERDAALGRISFTADLLEFEDRRLVVETVPEDEVTKLDIFSRLDKVVRDPDAILASNTSSIPIARLAAVTSAPERVIGLHFFNPVQVLALVEVISSLVTAPGVRERAEEFVTGVLGKQVVSSPDRAGFVVNGLLVPYLLGAVRVVESGFSTASEVDRGMTLGCAHPMGPLALIDLIGADVVVHVARALYAEYGEPLYAPPPLLVRMVESGLLGKKSGHGFYSYG</sequence>
<dbReference type="GO" id="GO:0008691">
    <property type="term" value="F:3-hydroxybutyryl-CoA dehydrogenase activity"/>
    <property type="evidence" value="ECO:0007669"/>
    <property type="project" value="TreeGrafter"/>
</dbReference>
<comment type="similarity">
    <text evidence="2">Belongs to the 3-hydroxyacyl-CoA dehydrogenase family.</text>
</comment>
<evidence type="ECO:0000256" key="1">
    <source>
        <dbReference type="ARBA" id="ARBA00005086"/>
    </source>
</evidence>
<name>A0A1H5QEZ5_9PSEU</name>
<evidence type="ECO:0000259" key="6">
    <source>
        <dbReference type="Pfam" id="PF02737"/>
    </source>
</evidence>
<dbReference type="Pfam" id="PF02737">
    <property type="entry name" value="3HCDH_N"/>
    <property type="match status" value="1"/>
</dbReference>
<dbReference type="GO" id="GO:0006635">
    <property type="term" value="P:fatty acid beta-oxidation"/>
    <property type="evidence" value="ECO:0007669"/>
    <property type="project" value="TreeGrafter"/>
</dbReference>
<reference evidence="8" key="1">
    <citation type="submission" date="2016-10" db="EMBL/GenBank/DDBJ databases">
        <authorList>
            <person name="Varghese N."/>
            <person name="Submissions S."/>
        </authorList>
    </citation>
    <scope>NUCLEOTIDE SEQUENCE [LARGE SCALE GENOMIC DNA]</scope>
    <source>
        <strain evidence="8">DSM 44654</strain>
    </source>
</reference>
<dbReference type="GO" id="GO:0070403">
    <property type="term" value="F:NAD+ binding"/>
    <property type="evidence" value="ECO:0007669"/>
    <property type="project" value="InterPro"/>
</dbReference>
<dbReference type="OrthoDB" id="3229174at2"/>
<gene>
    <name evidence="7" type="ORF">SAMN05421837_102694</name>
</gene>
<dbReference type="Proteomes" id="UP000198878">
    <property type="component" value="Unassembled WGS sequence"/>
</dbReference>
<dbReference type="STRING" id="218821.SAMN05421837_102694"/>
<dbReference type="InterPro" id="IPR022694">
    <property type="entry name" value="3-OHacyl-CoA_DH"/>
</dbReference>
<protein>
    <submittedName>
        <fullName evidence="7">3-hydroxybutyryl-CoA dehydrogenase</fullName>
    </submittedName>
</protein>
<feature type="domain" description="3-hydroxyacyl-CoA dehydrogenase C-terminal" evidence="5">
    <location>
        <begin position="187"/>
        <end position="283"/>
    </location>
</feature>
<dbReference type="RefSeq" id="WP_086670602.1">
    <property type="nucleotide sequence ID" value="NZ_FNUJ01000002.1"/>
</dbReference>
<dbReference type="PANTHER" id="PTHR48075:SF9">
    <property type="entry name" value="3-HYDROXYBUTYRYL-COA DEHYDROGENASE"/>
    <property type="match status" value="1"/>
</dbReference>
<evidence type="ECO:0000256" key="3">
    <source>
        <dbReference type="ARBA" id="ARBA00023002"/>
    </source>
</evidence>
<keyword evidence="8" id="KW-1185">Reference proteome</keyword>
<dbReference type="PANTHER" id="PTHR48075">
    <property type="entry name" value="3-HYDROXYACYL-COA DEHYDROGENASE FAMILY PROTEIN"/>
    <property type="match status" value="1"/>
</dbReference>
<dbReference type="EMBL" id="FNUJ01000002">
    <property type="protein sequence ID" value="SEF24414.1"/>
    <property type="molecule type" value="Genomic_DNA"/>
</dbReference>
<dbReference type="NCBIfam" id="NF005875">
    <property type="entry name" value="PRK07819.1"/>
    <property type="match status" value="1"/>
</dbReference>
<organism evidence="7 8">
    <name type="scientific">Amycolatopsis pretoriensis</name>
    <dbReference type="NCBI Taxonomy" id="218821"/>
    <lineage>
        <taxon>Bacteria</taxon>
        <taxon>Bacillati</taxon>
        <taxon>Actinomycetota</taxon>
        <taxon>Actinomycetes</taxon>
        <taxon>Pseudonocardiales</taxon>
        <taxon>Pseudonocardiaceae</taxon>
        <taxon>Amycolatopsis</taxon>
    </lineage>
</organism>
<dbReference type="InterPro" id="IPR036291">
    <property type="entry name" value="NAD(P)-bd_dom_sf"/>
</dbReference>
<dbReference type="Pfam" id="PF00725">
    <property type="entry name" value="3HCDH"/>
    <property type="match status" value="1"/>
</dbReference>
<keyword evidence="3" id="KW-0560">Oxidoreductase</keyword>
<dbReference type="Gene3D" id="3.40.50.720">
    <property type="entry name" value="NAD(P)-binding Rossmann-like Domain"/>
    <property type="match status" value="1"/>
</dbReference>
<comment type="pathway">
    <text evidence="1">Lipid metabolism; butanoate metabolism.</text>
</comment>
<dbReference type="InterPro" id="IPR013328">
    <property type="entry name" value="6PGD_dom2"/>
</dbReference>
<feature type="domain" description="3-hydroxyacyl-CoA dehydrogenase NAD binding" evidence="6">
    <location>
        <begin position="4"/>
        <end position="181"/>
    </location>
</feature>
<evidence type="ECO:0000256" key="4">
    <source>
        <dbReference type="PIRSR" id="PIRSR000105-1"/>
    </source>
</evidence>
<feature type="site" description="Important for catalytic activity" evidence="4">
    <location>
        <position position="140"/>
    </location>
</feature>
<evidence type="ECO:0000313" key="7">
    <source>
        <dbReference type="EMBL" id="SEF24414.1"/>
    </source>
</evidence>
<dbReference type="SUPFAM" id="SSF48179">
    <property type="entry name" value="6-phosphogluconate dehydrogenase C-terminal domain-like"/>
    <property type="match status" value="1"/>
</dbReference>
<dbReference type="InterPro" id="IPR006176">
    <property type="entry name" value="3-OHacyl-CoA_DH_NAD-bd"/>
</dbReference>
<evidence type="ECO:0000313" key="8">
    <source>
        <dbReference type="Proteomes" id="UP000198878"/>
    </source>
</evidence>
<proteinExistence type="inferred from homology"/>